<organism evidence="1 2">
    <name type="scientific">Richelia intracellularis HH01</name>
    <dbReference type="NCBI Taxonomy" id="1165094"/>
    <lineage>
        <taxon>Bacteria</taxon>
        <taxon>Bacillati</taxon>
        <taxon>Cyanobacteriota</taxon>
        <taxon>Cyanophyceae</taxon>
        <taxon>Nostocales</taxon>
        <taxon>Nostocaceae</taxon>
        <taxon>Richelia</taxon>
    </lineage>
</organism>
<comment type="caution">
    <text evidence="1">The sequence shown here is derived from an EMBL/GenBank/DDBJ whole genome shotgun (WGS) entry which is preliminary data.</text>
</comment>
<dbReference type="Proteomes" id="UP000053051">
    <property type="component" value="Unassembled WGS sequence"/>
</dbReference>
<evidence type="ECO:0000313" key="2">
    <source>
        <dbReference type="Proteomes" id="UP000053051"/>
    </source>
</evidence>
<name>M1WZ70_9NOST</name>
<dbReference type="EMBL" id="CAIY01000044">
    <property type="protein sequence ID" value="CCH67327.1"/>
    <property type="molecule type" value="Genomic_DNA"/>
</dbReference>
<sequence>MRRVLPLAVRLRTHLPTASGWAKLPSQTLLSNPVINLLDLIYFYF</sequence>
<protein>
    <submittedName>
        <fullName evidence="1">Uncharacterized protein</fullName>
    </submittedName>
</protein>
<dbReference type="AlphaFoldDB" id="M1WZ70"/>
<reference evidence="1 2" key="1">
    <citation type="submission" date="2012-05" db="EMBL/GenBank/DDBJ databases">
        <authorList>
            <person name="Hilton J."/>
        </authorList>
    </citation>
    <scope>NUCLEOTIDE SEQUENCE [LARGE SCALE GENOMIC DNA]</scope>
    <source>
        <strain evidence="1 2">HH01</strain>
    </source>
</reference>
<proteinExistence type="predicted"/>
<dbReference type="STRING" id="1165094.RINTHH_11720"/>
<keyword evidence="2" id="KW-1185">Reference proteome</keyword>
<gene>
    <name evidence="1" type="ORF">RINTHH_11720</name>
</gene>
<accession>M1WZ70</accession>
<evidence type="ECO:0000313" key="1">
    <source>
        <dbReference type="EMBL" id="CCH67327.1"/>
    </source>
</evidence>
<reference evidence="2" key="2">
    <citation type="submission" date="2016-01" db="EMBL/GenBank/DDBJ databases">
        <title>Diatom-associated endosymboitic cyanobacterium lacks core nitrogen metabolism enzymes.</title>
        <authorList>
            <person name="Hilton J.A."/>
            <person name="Foster R.A."/>
            <person name="Tripp H.J."/>
            <person name="Carter B.J."/>
            <person name="Zehr J.P."/>
            <person name="Villareal T.A."/>
        </authorList>
    </citation>
    <scope>NUCLEOTIDE SEQUENCE [LARGE SCALE GENOMIC DNA]</scope>
    <source>
        <strain evidence="2">HH01</strain>
    </source>
</reference>